<dbReference type="Pfam" id="PF09479">
    <property type="entry name" value="Flg_new"/>
    <property type="match status" value="4"/>
</dbReference>
<evidence type="ECO:0000256" key="1">
    <source>
        <dbReference type="ARBA" id="ARBA00004196"/>
    </source>
</evidence>
<keyword evidence="3" id="KW-0732">Signal</keyword>
<comment type="caution">
    <text evidence="4">The sequence shown here is derived from an EMBL/GenBank/DDBJ whole genome shotgun (WGS) entry which is preliminary data.</text>
</comment>
<feature type="signal peptide" evidence="3">
    <location>
        <begin position="1"/>
        <end position="30"/>
    </location>
</feature>
<keyword evidence="5" id="KW-1185">Reference proteome</keyword>
<sequence length="1336" mass="146529">MREREKVRRYLALLLAFAMIFTSSSMNVLAATIVGGYKNSDKSQTTVEESETTVETEVQETEASETDEDGTEIRKNVVTFSINGHAHVVVDGTTVESTAYAKDGKIVFDVAVENGYQIESVLVDKSINARTTENGSYIIEGIQTDNTTVDITTVEVETEAQTETSIETETESESESESETESETKLSEESEISKPAQKLTITAADGARITVNAPEGALPEGSSVNAIVIESRAIETILENTIEAEGKELNNYKAYDITIIGPDGAVIQPDDNVKVSIRNAGVDGEENAVYHVDGASANKIADIANGNSASFETDHFSIYVITGENTPAIATYEFYDGTNLISSQSVKNGESLVEPAAPEHDGQYFTGWFIEGTSTQVAFSTPVSVSETGTVKVVAEYEDAYYVFFKNSSGIVICTKEGKTGDVISTSDVTFPVSGTQGITGWYEDEGLTKKVETVTLRDEDVVLYPKVENGYYITYQSNGGSYTVPVFILPTENTTAPNIPAKPGYTFKYWSLTENGSEYRFGEKLTENITLYAVWEAKDTNYLVMYWMENANYENSYLSADKRDMEQYSYAAAVTGRGKTGEETNVSGWNGKVPAGFTLQSIKQQTIAGDGSTVVNVYINRNTYDVKFMYDRWNENTSLRITAKYGANIESEWPGYNWRTSYGGSTYQTHLFTMPAGGAKFYEVSNSAKTSSAGYYVEVLPGETGTITKNGKQYKLHHTDKSYGSGYTVTDEDRYNIEGYTCNTSLSPRNGTSWDGTKFYYNRNQYDIIFINEGTKADQISKYFEQSLTGVSCSKELTPPAGKESYVFAGWYDNPEGEGNQYTFTGRIMPAKNVTVYAKWVAPTFNITVYSTIDASDEPNVYEKVLGSKLSSDELSVTTPDGHTFRGWYLYENGQRTSLYNPDTEIRGDIALVPYWTSDETFKVSYEAGTGTGTVKDEFEYTEDAQAEVKSAASLTAPDADSYFQGWLSDTDNRVYYPGDVYLMKGDVTFTAQWGKEEKTTVFYQPGIGKGTSQSFDAANNAEIVTKTPEELEFTAPDGYTFAGWSYTNSDGKPAVADAGEVLHVDTKTTPGNTLTAQWAKLSAVGGTWTYDGQSHTVSNVSVEGVDGYTVTYEVDGTEYTDVTSVAISSVGEKNVTVIARKAGYRQLEKTVTLKITPIEVTVFVIGNNDNRVYNGSAQSVNGYSILSDNALYSVTDMVNGPTQENAIASRTDVGTTYMGLSKDSFTNVNTNFNVTFAVTDGYITITAQSIVPDDPSYRGVTVDDPRDHEYDAQEHKWTPTVTDKEGNTLTEGTDYKVSYDTDNFVDVKTITVTITGEGSYSGSVTRTYKITPAS</sequence>
<reference evidence="4 5" key="1">
    <citation type="submission" date="2020-08" db="EMBL/GenBank/DDBJ databases">
        <title>Genome public.</title>
        <authorList>
            <person name="Liu C."/>
            <person name="Sun Q."/>
        </authorList>
    </citation>
    <scope>NUCLEOTIDE SEQUENCE [LARGE SCALE GENOMIC DNA]</scope>
    <source>
        <strain evidence="4 5">NSJ-46</strain>
    </source>
</reference>
<feature type="compositionally biased region" description="Basic and acidic residues" evidence="2">
    <location>
        <begin position="182"/>
        <end position="192"/>
    </location>
</feature>
<evidence type="ECO:0000256" key="3">
    <source>
        <dbReference type="SAM" id="SignalP"/>
    </source>
</evidence>
<organism evidence="4 5">
    <name type="scientific">Jingyaoa shaoxingensis</name>
    <dbReference type="NCBI Taxonomy" id="2763671"/>
    <lineage>
        <taxon>Bacteria</taxon>
        <taxon>Bacillati</taxon>
        <taxon>Bacillota</taxon>
        <taxon>Clostridia</taxon>
        <taxon>Lachnospirales</taxon>
        <taxon>Lachnospiraceae</taxon>
        <taxon>Jingyaoa</taxon>
    </lineage>
</organism>
<proteinExistence type="predicted"/>
<dbReference type="Proteomes" id="UP000657421">
    <property type="component" value="Unassembled WGS sequence"/>
</dbReference>
<dbReference type="InterPro" id="IPR042229">
    <property type="entry name" value="Listeria/Bacterioides_rpt_sf"/>
</dbReference>
<feature type="compositionally biased region" description="Acidic residues" evidence="2">
    <location>
        <begin position="48"/>
        <end position="70"/>
    </location>
</feature>
<feature type="non-terminal residue" evidence="4">
    <location>
        <position position="1336"/>
    </location>
</feature>
<dbReference type="InterPro" id="IPR013378">
    <property type="entry name" value="InlB-like_B-rpt"/>
</dbReference>
<feature type="chain" id="PRO_5046383300" evidence="3">
    <location>
        <begin position="31"/>
        <end position="1336"/>
    </location>
</feature>
<dbReference type="EMBL" id="JACRSZ010000005">
    <property type="protein sequence ID" value="MBC8572682.1"/>
    <property type="molecule type" value="Genomic_DNA"/>
</dbReference>
<feature type="region of interest" description="Disordered" evidence="2">
    <location>
        <begin position="40"/>
        <end position="70"/>
    </location>
</feature>
<feature type="compositionally biased region" description="Acidic residues" evidence="2">
    <location>
        <begin position="157"/>
        <end position="181"/>
    </location>
</feature>
<dbReference type="RefSeq" id="WP_249307713.1">
    <property type="nucleotide sequence ID" value="NZ_JACRSZ010000005.1"/>
</dbReference>
<evidence type="ECO:0000313" key="4">
    <source>
        <dbReference type="EMBL" id="MBC8572682.1"/>
    </source>
</evidence>
<name>A0ABR7NA50_9FIRM</name>
<comment type="subcellular location">
    <subcellularLocation>
        <location evidence="1">Cell envelope</location>
    </subcellularLocation>
</comment>
<evidence type="ECO:0000256" key="2">
    <source>
        <dbReference type="SAM" id="MobiDB-lite"/>
    </source>
</evidence>
<feature type="region of interest" description="Disordered" evidence="2">
    <location>
        <begin position="157"/>
        <end position="199"/>
    </location>
</feature>
<dbReference type="Gene3D" id="2.60.40.4270">
    <property type="entry name" value="Listeria-Bacteroides repeat domain"/>
    <property type="match status" value="3"/>
</dbReference>
<protein>
    <submittedName>
        <fullName evidence="4">InlB B-repeat-containing protein</fullName>
    </submittedName>
</protein>
<accession>A0ABR7NA50</accession>
<evidence type="ECO:0000313" key="5">
    <source>
        <dbReference type="Proteomes" id="UP000657421"/>
    </source>
</evidence>
<gene>
    <name evidence="4" type="ORF">H8716_06225</name>
</gene>